<keyword evidence="4" id="KW-0106">Calcium</keyword>
<sequence>MNRSHVITFIVYPNATFFFDNIHVRVLSLYDAWHLAPIKQMKDTIVKDWEELEDLEVLRIPKDIPDPNAKKPEEWDVEEDGEWIVPTIRNPKYKIRRQTYEGKVNALTIDFNSYLEDLYIFPNLKYIIIEFGLRKSRTLFENILTCDDHEYALKIAAETWGKHNDALKATLADVEKKKKDEEGYDKENEDYAYNFVEETDI</sequence>
<dbReference type="Pfam" id="PF00262">
    <property type="entry name" value="Calreticulin"/>
    <property type="match status" value="1"/>
</dbReference>
<dbReference type="Gene3D" id="2.60.120.200">
    <property type="match status" value="1"/>
</dbReference>
<keyword evidence="1" id="KW-0479">Metal-binding</keyword>
<keyword evidence="6" id="KW-0256">Endoplasmic reticulum</keyword>
<comment type="caution">
    <text evidence="7">The sequence shown here is derived from an EMBL/GenBank/DDBJ whole genome shotgun (WGS) entry which is preliminary data.</text>
</comment>
<evidence type="ECO:0000256" key="4">
    <source>
        <dbReference type="ARBA" id="ARBA00022837"/>
    </source>
</evidence>
<evidence type="ECO:0000256" key="2">
    <source>
        <dbReference type="ARBA" id="ARBA00022734"/>
    </source>
</evidence>
<dbReference type="Gene3D" id="2.10.250.10">
    <property type="entry name" value="Calreticulin/calnexin, P domain"/>
    <property type="match status" value="1"/>
</dbReference>
<dbReference type="GO" id="GO:0005509">
    <property type="term" value="F:calcium ion binding"/>
    <property type="evidence" value="ECO:0007669"/>
    <property type="project" value="InterPro"/>
</dbReference>
<keyword evidence="2" id="KW-0430">Lectin</keyword>
<comment type="similarity">
    <text evidence="6">Belongs to the calreticulin family.</text>
</comment>
<reference evidence="7 8" key="1">
    <citation type="journal article" date="2020" name="IScience">
        <title>Genome Sequencing of the Endangered Kingdonia uniflora (Circaeasteraceae, Ranunculales) Reveals Potential Mechanisms of Evolutionary Specialization.</title>
        <authorList>
            <person name="Sun Y."/>
            <person name="Deng T."/>
            <person name="Zhang A."/>
            <person name="Moore M.J."/>
            <person name="Landis J.B."/>
            <person name="Lin N."/>
            <person name="Zhang H."/>
            <person name="Zhang X."/>
            <person name="Huang J."/>
            <person name="Zhang X."/>
            <person name="Sun H."/>
            <person name="Wang H."/>
        </authorList>
    </citation>
    <scope>NUCLEOTIDE SEQUENCE [LARGE SCALE GENOMIC DNA]</scope>
    <source>
        <strain evidence="7">TB1705</strain>
        <tissue evidence="7">Leaf</tissue>
    </source>
</reference>
<evidence type="ECO:0000256" key="3">
    <source>
        <dbReference type="ARBA" id="ARBA00022833"/>
    </source>
</evidence>
<proteinExistence type="inferred from homology"/>
<gene>
    <name evidence="7" type="ORF">GIB67_017138</name>
</gene>
<evidence type="ECO:0000313" key="7">
    <source>
        <dbReference type="EMBL" id="KAF6166830.1"/>
    </source>
</evidence>
<protein>
    <recommendedName>
        <fullName evidence="9">Calreticulin</fullName>
    </recommendedName>
</protein>
<organism evidence="7 8">
    <name type="scientific">Kingdonia uniflora</name>
    <dbReference type="NCBI Taxonomy" id="39325"/>
    <lineage>
        <taxon>Eukaryota</taxon>
        <taxon>Viridiplantae</taxon>
        <taxon>Streptophyta</taxon>
        <taxon>Embryophyta</taxon>
        <taxon>Tracheophyta</taxon>
        <taxon>Spermatophyta</taxon>
        <taxon>Magnoliopsida</taxon>
        <taxon>Ranunculales</taxon>
        <taxon>Circaeasteraceae</taxon>
        <taxon>Kingdonia</taxon>
    </lineage>
</organism>
<dbReference type="GO" id="GO:0030246">
    <property type="term" value="F:carbohydrate binding"/>
    <property type="evidence" value="ECO:0007669"/>
    <property type="project" value="UniProtKB-KW"/>
</dbReference>
<dbReference type="EMBL" id="JACGCM010000778">
    <property type="protein sequence ID" value="KAF6166830.1"/>
    <property type="molecule type" value="Genomic_DNA"/>
</dbReference>
<evidence type="ECO:0000256" key="5">
    <source>
        <dbReference type="ARBA" id="ARBA00037091"/>
    </source>
</evidence>
<dbReference type="InterPro" id="IPR009033">
    <property type="entry name" value="Calreticulin/calnexin_P_dom_sf"/>
</dbReference>
<dbReference type="InterPro" id="IPR001580">
    <property type="entry name" value="Calret/calnex"/>
</dbReference>
<dbReference type="PANTHER" id="PTHR11073:SF2">
    <property type="entry name" value="CALRETICULIN"/>
    <property type="match status" value="1"/>
</dbReference>
<keyword evidence="8" id="KW-1185">Reference proteome</keyword>
<dbReference type="GO" id="GO:0005789">
    <property type="term" value="C:endoplasmic reticulum membrane"/>
    <property type="evidence" value="ECO:0007669"/>
    <property type="project" value="TreeGrafter"/>
</dbReference>
<dbReference type="OrthoDB" id="1938156at2759"/>
<keyword evidence="3" id="KW-0862">Zinc</keyword>
<dbReference type="PANTHER" id="PTHR11073">
    <property type="entry name" value="CALRETICULIN AND CALNEXIN"/>
    <property type="match status" value="1"/>
</dbReference>
<accession>A0A7J7NIJ5</accession>
<dbReference type="AlphaFoldDB" id="A0A7J7NIJ5"/>
<dbReference type="PRINTS" id="PR00626">
    <property type="entry name" value="CALRETICULIN"/>
</dbReference>
<keyword evidence="6" id="KW-0143">Chaperone</keyword>
<dbReference type="Proteomes" id="UP000541444">
    <property type="component" value="Unassembled WGS sequence"/>
</dbReference>
<evidence type="ECO:0000256" key="6">
    <source>
        <dbReference type="RuleBase" id="RU362126"/>
    </source>
</evidence>
<evidence type="ECO:0008006" key="9">
    <source>
        <dbReference type="Google" id="ProtNLM"/>
    </source>
</evidence>
<dbReference type="GO" id="GO:0051082">
    <property type="term" value="F:unfolded protein binding"/>
    <property type="evidence" value="ECO:0007669"/>
    <property type="project" value="InterPro"/>
</dbReference>
<comment type="function">
    <text evidence="5">Molecular calcium-binding chaperone promoting folding, oligomeric assembly and quality control in the ER via the calreticulin/calnexin cycle. This lectin may interact transiently with almost all of the monoglucosylated glycoproteins that are synthesized in the ER.</text>
</comment>
<name>A0A7J7NIJ5_9MAGN</name>
<dbReference type="SUPFAM" id="SSF63887">
    <property type="entry name" value="P-domain of calnexin/calreticulin"/>
    <property type="match status" value="1"/>
</dbReference>
<dbReference type="GO" id="GO:0006457">
    <property type="term" value="P:protein folding"/>
    <property type="evidence" value="ECO:0007669"/>
    <property type="project" value="InterPro"/>
</dbReference>
<evidence type="ECO:0000313" key="8">
    <source>
        <dbReference type="Proteomes" id="UP000541444"/>
    </source>
</evidence>
<dbReference type="GO" id="GO:0036503">
    <property type="term" value="P:ERAD pathway"/>
    <property type="evidence" value="ECO:0007669"/>
    <property type="project" value="TreeGrafter"/>
</dbReference>
<evidence type="ECO:0000256" key="1">
    <source>
        <dbReference type="ARBA" id="ARBA00022723"/>
    </source>
</evidence>